<name>X1P185_9ZZZZ</name>
<evidence type="ECO:0000313" key="1">
    <source>
        <dbReference type="EMBL" id="GAI32795.1"/>
    </source>
</evidence>
<dbReference type="EMBL" id="BARV01032200">
    <property type="protein sequence ID" value="GAI32795.1"/>
    <property type="molecule type" value="Genomic_DNA"/>
</dbReference>
<reference evidence="1" key="1">
    <citation type="journal article" date="2014" name="Front. Microbiol.">
        <title>High frequency of phylogenetically diverse reductive dehalogenase-homologous genes in deep subseafloor sedimentary metagenomes.</title>
        <authorList>
            <person name="Kawai M."/>
            <person name="Futagami T."/>
            <person name="Toyoda A."/>
            <person name="Takaki Y."/>
            <person name="Nishi S."/>
            <person name="Hori S."/>
            <person name="Arai W."/>
            <person name="Tsubouchi T."/>
            <person name="Morono Y."/>
            <person name="Uchiyama I."/>
            <person name="Ito T."/>
            <person name="Fujiyama A."/>
            <person name="Inagaki F."/>
            <person name="Takami H."/>
        </authorList>
    </citation>
    <scope>NUCLEOTIDE SEQUENCE</scope>
    <source>
        <strain evidence="1">Expedition CK06-06</strain>
    </source>
</reference>
<organism evidence="1">
    <name type="scientific">marine sediment metagenome</name>
    <dbReference type="NCBI Taxonomy" id="412755"/>
    <lineage>
        <taxon>unclassified sequences</taxon>
        <taxon>metagenomes</taxon>
        <taxon>ecological metagenomes</taxon>
    </lineage>
</organism>
<accession>X1P185</accession>
<proteinExistence type="predicted"/>
<comment type="caution">
    <text evidence="1">The sequence shown here is derived from an EMBL/GenBank/DDBJ whole genome shotgun (WGS) entry which is preliminary data.</text>
</comment>
<gene>
    <name evidence="1" type="ORF">S06H3_50811</name>
</gene>
<dbReference type="AlphaFoldDB" id="X1P185"/>
<sequence>MMLRLKRVKNNEIQDNTPLGTRGYYVRLDTFDGFYTRTHRNYRFYSVVCVLAGMHKMGK</sequence>
<protein>
    <submittedName>
        <fullName evidence="1">Uncharacterized protein</fullName>
    </submittedName>
</protein>